<evidence type="ECO:0000256" key="4">
    <source>
        <dbReference type="HAMAP-Rule" id="MF_03052"/>
    </source>
</evidence>
<evidence type="ECO:0000256" key="3">
    <source>
        <dbReference type="ARBA" id="ARBA00023150"/>
    </source>
</evidence>
<dbReference type="Gene3D" id="3.90.1170.40">
    <property type="entry name" value="Molybdopterin biosynthesis MoaE subunit"/>
    <property type="match status" value="1"/>
</dbReference>
<comment type="subunit">
    <text evidence="4">Heterotetramer; composed of 2 small (MOCS2A) and 2 large (MOCS2B) subunits.</text>
</comment>
<dbReference type="Pfam" id="PF02391">
    <property type="entry name" value="MoaE"/>
    <property type="match status" value="1"/>
</dbReference>
<dbReference type="InterPro" id="IPR003448">
    <property type="entry name" value="Mopterin_biosynth_MoaE"/>
</dbReference>
<comment type="function">
    <text evidence="4">Catalytic subunit of the molybdopterin synthase complex, a complex that catalyzes the conversion of precursor Z into molybdopterin. Acts by mediating the incorporation of 2 sulfur atoms from thiocarboxylated MOCS2A into precursor Z to generate a dithiolene group.</text>
</comment>
<feature type="binding site" evidence="4">
    <location>
        <position position="122"/>
    </location>
    <ligand>
        <name>substrate</name>
    </ligand>
</feature>
<accession>A0AAW2HIZ9</accession>
<proteinExistence type="inferred from homology"/>
<comment type="subcellular location">
    <subcellularLocation>
        <location evidence="4">Cytoplasm</location>
    </subcellularLocation>
</comment>
<feature type="binding site" evidence="4">
    <location>
        <begin position="106"/>
        <end position="107"/>
    </location>
    <ligand>
        <name>substrate</name>
    </ligand>
</feature>
<organism evidence="5">
    <name type="scientific">Menopon gallinae</name>
    <name type="common">poultry shaft louse</name>
    <dbReference type="NCBI Taxonomy" id="328185"/>
    <lineage>
        <taxon>Eukaryota</taxon>
        <taxon>Metazoa</taxon>
        <taxon>Ecdysozoa</taxon>
        <taxon>Arthropoda</taxon>
        <taxon>Hexapoda</taxon>
        <taxon>Insecta</taxon>
        <taxon>Pterygota</taxon>
        <taxon>Neoptera</taxon>
        <taxon>Paraneoptera</taxon>
        <taxon>Psocodea</taxon>
        <taxon>Troctomorpha</taxon>
        <taxon>Phthiraptera</taxon>
        <taxon>Amblycera</taxon>
        <taxon>Menoponidae</taxon>
        <taxon>Menopon</taxon>
    </lineage>
</organism>
<dbReference type="AlphaFoldDB" id="A0AAW2HIZ9"/>
<dbReference type="FunFam" id="3.90.1170.40:FF:000002">
    <property type="entry name" value="Molybdopterin synthase catalytic subunit"/>
    <property type="match status" value="1"/>
</dbReference>
<dbReference type="SUPFAM" id="SSF54690">
    <property type="entry name" value="Molybdopterin synthase subunit MoaE"/>
    <property type="match status" value="1"/>
</dbReference>
<dbReference type="CDD" id="cd00756">
    <property type="entry name" value="MoaE"/>
    <property type="match status" value="1"/>
</dbReference>
<reference evidence="5" key="1">
    <citation type="journal article" date="2024" name="Gigascience">
        <title>Chromosome-level genome of the poultry shaft louse Menopon gallinae provides insight into the host-switching and adaptive evolution of parasitic lice.</title>
        <authorList>
            <person name="Xu Y."/>
            <person name="Ma L."/>
            <person name="Liu S."/>
            <person name="Liang Y."/>
            <person name="Liu Q."/>
            <person name="He Z."/>
            <person name="Tian L."/>
            <person name="Duan Y."/>
            <person name="Cai W."/>
            <person name="Li H."/>
            <person name="Song F."/>
        </authorList>
    </citation>
    <scope>NUCLEOTIDE SEQUENCE</scope>
    <source>
        <strain evidence="5">Cailab_2023a</strain>
    </source>
</reference>
<comment type="pathway">
    <text evidence="4">Cofactor biosynthesis; molybdopterin biosynthesis.</text>
</comment>
<comment type="caution">
    <text evidence="5">The sequence shown here is derived from an EMBL/GenBank/DDBJ whole genome shotgun (WGS) entry which is preliminary data.</text>
</comment>
<comment type="similarity">
    <text evidence="4">Belongs to the MoaE family. MOCS2B subfamily.</text>
</comment>
<gene>
    <name evidence="4" type="primary">Mocs2</name>
    <name evidence="5" type="ORF">PYX00_007449</name>
</gene>
<dbReference type="InterPro" id="IPR028888">
    <property type="entry name" value="MOCS2B_euk"/>
</dbReference>
<name>A0AAW2HIZ9_9NEOP</name>
<dbReference type="GO" id="GO:0030366">
    <property type="term" value="F:molybdopterin synthase activity"/>
    <property type="evidence" value="ECO:0007669"/>
    <property type="project" value="UniProtKB-UniRule"/>
</dbReference>
<dbReference type="PANTHER" id="PTHR23404">
    <property type="entry name" value="MOLYBDOPTERIN SYNTHASE RELATED"/>
    <property type="match status" value="1"/>
</dbReference>
<dbReference type="EC" id="2.8.1.12" evidence="4"/>
<keyword evidence="3 4" id="KW-0501">Molybdenum cofactor biosynthesis</keyword>
<comment type="miscellaneous">
    <text evidence="4">This protein is produced by a bicistronic gene which also produces the large subunit (MOCS2A).</text>
</comment>
<dbReference type="GO" id="GO:0006777">
    <property type="term" value="P:Mo-molybdopterin cofactor biosynthetic process"/>
    <property type="evidence" value="ECO:0007669"/>
    <property type="project" value="UniProtKB-UniRule"/>
</dbReference>
<dbReference type="GO" id="GO:1990140">
    <property type="term" value="C:molybdopterin synthase complex"/>
    <property type="evidence" value="ECO:0007669"/>
    <property type="project" value="UniProtKB-UniRule"/>
</dbReference>
<keyword evidence="1 4" id="KW-0963">Cytoplasm</keyword>
<keyword evidence="2 4" id="KW-0808">Transferase</keyword>
<dbReference type="InterPro" id="IPR036563">
    <property type="entry name" value="MoaE_sf"/>
</dbReference>
<evidence type="ECO:0000256" key="1">
    <source>
        <dbReference type="ARBA" id="ARBA00022490"/>
    </source>
</evidence>
<feature type="binding site" evidence="4">
    <location>
        <begin position="129"/>
        <end position="131"/>
    </location>
    <ligand>
        <name>substrate</name>
    </ligand>
</feature>
<evidence type="ECO:0000256" key="2">
    <source>
        <dbReference type="ARBA" id="ARBA00022679"/>
    </source>
</evidence>
<evidence type="ECO:0000313" key="5">
    <source>
        <dbReference type="EMBL" id="KAL0269851.1"/>
    </source>
</evidence>
<comment type="catalytic activity">
    <reaction evidence="4">
        <text>2 [molybdopterin-synthase sulfur-carrier protein]-C-terminal-Gly-aminoethanethioate + cyclic pyranopterin phosphate + H2O = molybdopterin + 2 [molybdopterin-synthase sulfur-carrier protein]-C-terminal Gly-Gly + 2 H(+)</text>
        <dbReference type="Rhea" id="RHEA:26333"/>
        <dbReference type="Rhea" id="RHEA-COMP:12202"/>
        <dbReference type="Rhea" id="RHEA-COMP:19907"/>
        <dbReference type="ChEBI" id="CHEBI:15377"/>
        <dbReference type="ChEBI" id="CHEBI:15378"/>
        <dbReference type="ChEBI" id="CHEBI:58698"/>
        <dbReference type="ChEBI" id="CHEBI:59648"/>
        <dbReference type="ChEBI" id="CHEBI:90778"/>
        <dbReference type="ChEBI" id="CHEBI:232372"/>
        <dbReference type="EC" id="2.8.1.12"/>
    </reaction>
</comment>
<protein>
    <recommendedName>
        <fullName evidence="4">Molybdopterin synthase catalytic subunit</fullName>
        <ecNumber evidence="4">2.8.1.12</ecNumber>
    </recommendedName>
    <alternativeName>
        <fullName evidence="4">Molybdenum cofactor synthesis protein 2 large subunit</fullName>
    </alternativeName>
    <alternativeName>
        <fullName evidence="4">Molybdenum cofactor synthesis protein 2B</fullName>
        <shortName evidence="4">MOCS2B</shortName>
    </alternativeName>
</protein>
<dbReference type="HAMAP" id="MF_03052">
    <property type="entry name" value="MOC2B"/>
    <property type="match status" value="1"/>
</dbReference>
<dbReference type="EMBL" id="JARGDH010000004">
    <property type="protein sequence ID" value="KAL0269851.1"/>
    <property type="molecule type" value="Genomic_DNA"/>
</dbReference>
<sequence length="356" mass="40661">MNESGNMDRVWLTKEKLNVEEIYNSVCSPEYGAVTLFVGTTRNSFEGKVVEKLEYEAYDKMAVKSLEGICRSIREKFQVGKIAIVHRLGDVPVQEASVVIAISATHRKAVFEALPFAIDALKADVPIWKKEVYQGGDAPQWKENAESGEMNINSDCIQFREEVVEAESVDQVSSDLIQINTNLQEINRRITSFINRKRQQVNISNVEDFCVKRSDEESTCARTNAVIFRRKDSKTHLKVHRVENMTGPQIRTPETVKTQPQERAEFGTCPAGAEERLSNAEHFLNIKNDSQNVFSRLKVIEDKILYLESISPEYFDFFRQTKPSGKSTFSPIAKKKYSSEDIDMKLSHLKSKFMKR</sequence>